<evidence type="ECO:0000313" key="3">
    <source>
        <dbReference type="Proteomes" id="UP000092460"/>
    </source>
</evidence>
<keyword evidence="1" id="KW-1133">Transmembrane helix</keyword>
<keyword evidence="3" id="KW-1185">Reference proteome</keyword>
<protein>
    <submittedName>
        <fullName evidence="2">Uncharacterized protein</fullName>
    </submittedName>
</protein>
<keyword evidence="1" id="KW-0472">Membrane</keyword>
<dbReference type="Proteomes" id="UP000092460">
    <property type="component" value="Unassembled WGS sequence"/>
</dbReference>
<evidence type="ECO:0000313" key="2">
    <source>
        <dbReference type="EnsemblMetazoa" id="GPPI003855-PA"/>
    </source>
</evidence>
<keyword evidence="1" id="KW-0812">Transmembrane</keyword>
<evidence type="ECO:0000256" key="1">
    <source>
        <dbReference type="SAM" id="Phobius"/>
    </source>
</evidence>
<accession>A0A1B0APF0</accession>
<reference evidence="3" key="1">
    <citation type="submission" date="2015-01" db="EMBL/GenBank/DDBJ databases">
        <authorList>
            <person name="Aksoy S."/>
            <person name="Warren W."/>
            <person name="Wilson R.K."/>
        </authorList>
    </citation>
    <scope>NUCLEOTIDE SEQUENCE [LARGE SCALE GENOMIC DNA]</scope>
    <source>
        <strain evidence="3">IAEA</strain>
    </source>
</reference>
<name>A0A1B0APF0_9MUSC</name>
<feature type="transmembrane region" description="Helical" evidence="1">
    <location>
        <begin position="41"/>
        <end position="60"/>
    </location>
</feature>
<dbReference type="VEuPathDB" id="VectorBase:GPPI003855"/>
<organism evidence="2 3">
    <name type="scientific">Glossina palpalis gambiensis</name>
    <dbReference type="NCBI Taxonomy" id="67801"/>
    <lineage>
        <taxon>Eukaryota</taxon>
        <taxon>Metazoa</taxon>
        <taxon>Ecdysozoa</taxon>
        <taxon>Arthropoda</taxon>
        <taxon>Hexapoda</taxon>
        <taxon>Insecta</taxon>
        <taxon>Pterygota</taxon>
        <taxon>Neoptera</taxon>
        <taxon>Endopterygota</taxon>
        <taxon>Diptera</taxon>
        <taxon>Brachycera</taxon>
        <taxon>Muscomorpha</taxon>
        <taxon>Hippoboscoidea</taxon>
        <taxon>Glossinidae</taxon>
        <taxon>Glossina</taxon>
    </lineage>
</organism>
<dbReference type="EnsemblMetazoa" id="GPPI003855-RA">
    <property type="protein sequence ID" value="GPPI003855-PA"/>
    <property type="gene ID" value="GPPI003855"/>
</dbReference>
<sequence>MSNEINLPAPVPLVFAKHLSNNCPKSLRHILPNQFLIKKRYYVTYLFNFYPFLLSGCIIIRMTTQRLDLRPMGPMRYIINEQRLKEKVDVIAKYLEEMTTKILINDLLKLKNV</sequence>
<dbReference type="AlphaFoldDB" id="A0A1B0APF0"/>
<reference evidence="2" key="2">
    <citation type="submission" date="2020-05" db="UniProtKB">
        <authorList>
            <consortium name="EnsemblMetazoa"/>
        </authorList>
    </citation>
    <scope>IDENTIFICATION</scope>
    <source>
        <strain evidence="2">IAEA</strain>
    </source>
</reference>
<dbReference type="EMBL" id="JXJN01001393">
    <property type="status" value="NOT_ANNOTATED_CDS"/>
    <property type="molecule type" value="Genomic_DNA"/>
</dbReference>
<proteinExistence type="predicted"/>